<proteinExistence type="predicted"/>
<evidence type="ECO:0000313" key="1">
    <source>
        <dbReference type="EMBL" id="AMK14831.1"/>
    </source>
</evidence>
<evidence type="ECO:0000313" key="2">
    <source>
        <dbReference type="EMBL" id="SFL35277.1"/>
    </source>
</evidence>
<name>A0A126QXR5_METOL</name>
<evidence type="ECO:0000313" key="3">
    <source>
        <dbReference type="Proteomes" id="UP000066376"/>
    </source>
</evidence>
<evidence type="ECO:0000313" key="4">
    <source>
        <dbReference type="Proteomes" id="UP000183442"/>
    </source>
</evidence>
<dbReference type="PATRIC" id="fig|294671.3.peg.272"/>
<dbReference type="Proteomes" id="UP000066376">
    <property type="component" value="Chromosome"/>
</dbReference>
<dbReference type="InterPro" id="IPR043962">
    <property type="entry name" value="DUF5750"/>
</dbReference>
<reference evidence="1 3" key="1">
    <citation type="journal article" date="2016" name="Genome Announc.">
        <title>Draft Genome Sequence of the Rumen Methanogen Methanobrevibacter olleyae YLM1.</title>
        <authorList>
            <person name="Kelly W.J."/>
            <person name="Li D."/>
            <person name="Lambie S.C."/>
            <person name="Cox F."/>
            <person name="Attwood G.T."/>
            <person name="Altermann E."/>
            <person name="Leahy S.C."/>
        </authorList>
    </citation>
    <scope>NUCLEOTIDE SEQUENCE [LARGE SCALE GENOMIC DNA]</scope>
    <source>
        <strain evidence="1 3">YLM1</strain>
    </source>
</reference>
<reference evidence="3" key="2">
    <citation type="submission" date="2016-02" db="EMBL/GenBank/DDBJ databases">
        <title>The draft genome sequence of the rumen methanogen Methanobrevibacter olleyae YLM1.</title>
        <authorList>
            <consortium name="New Zealand Agricultural Greenhouse Gas Research Centre/Pastoral Greenhouse Gas Research Consortium"/>
            <person name="Kelly W.J."/>
            <person name="Li D."/>
            <person name="Lambie S.C."/>
            <person name="Attwood G.T."/>
            <person name="Altermann E."/>
            <person name="Leahy S.C."/>
        </authorList>
    </citation>
    <scope>NUCLEOTIDE SEQUENCE [LARGE SCALE GENOMIC DNA]</scope>
    <source>
        <strain evidence="3">YLM1</strain>
    </source>
</reference>
<accession>A0A126QXR5</accession>
<dbReference type="OrthoDB" id="75275at2157"/>
<reference evidence="4" key="4">
    <citation type="submission" date="2016-10" db="EMBL/GenBank/DDBJ databases">
        <authorList>
            <person name="Varghese N."/>
        </authorList>
    </citation>
    <scope>NUCLEOTIDE SEQUENCE [LARGE SCALE GENOMIC DNA]</scope>
    <source>
        <strain evidence="4">DSM 16632</strain>
    </source>
</reference>
<dbReference type="EMBL" id="CP014265">
    <property type="protein sequence ID" value="AMK14831.1"/>
    <property type="molecule type" value="Genomic_DNA"/>
</dbReference>
<dbReference type="Pfam" id="PF19024">
    <property type="entry name" value="DUF5750"/>
    <property type="match status" value="1"/>
</dbReference>
<dbReference type="Gene3D" id="3.30.780.30">
    <property type="match status" value="1"/>
</dbReference>
<dbReference type="KEGG" id="mol:YLM1_0271"/>
<organism evidence="1 3">
    <name type="scientific">Methanobrevibacter olleyae</name>
    <dbReference type="NCBI Taxonomy" id="294671"/>
    <lineage>
        <taxon>Archaea</taxon>
        <taxon>Methanobacteriati</taxon>
        <taxon>Methanobacteriota</taxon>
        <taxon>Methanomada group</taxon>
        <taxon>Methanobacteria</taxon>
        <taxon>Methanobacteriales</taxon>
        <taxon>Methanobacteriaceae</taxon>
        <taxon>Methanobrevibacter</taxon>
    </lineage>
</organism>
<gene>
    <name evidence="2" type="ORF">SAMN02910297_00656</name>
    <name evidence="1" type="ORF">YLM1_0271</name>
</gene>
<sequence>MLSVKVEDYGVTDDEMHYVTYRVSGLSDGELEFLTNNLEGETILEDDSLLLNIFYSKKFFPFASDDAHFKLEDFVKREEIEMTYFIASFLEDMK</sequence>
<dbReference type="STRING" id="294671.YLM1_0271"/>
<dbReference type="AlphaFoldDB" id="A0A126QXR5"/>
<keyword evidence="3" id="KW-1185">Reference proteome</keyword>
<dbReference type="EMBL" id="FOTL01000007">
    <property type="protein sequence ID" value="SFL35277.1"/>
    <property type="molecule type" value="Genomic_DNA"/>
</dbReference>
<dbReference type="Proteomes" id="UP000183442">
    <property type="component" value="Unassembled WGS sequence"/>
</dbReference>
<dbReference type="RefSeq" id="WP_067145575.1">
    <property type="nucleotide sequence ID" value="NZ_CP014265.1"/>
</dbReference>
<protein>
    <submittedName>
        <fullName evidence="1">Uncharacterized protein</fullName>
    </submittedName>
</protein>
<reference evidence="2" key="3">
    <citation type="submission" date="2016-10" db="EMBL/GenBank/DDBJ databases">
        <authorList>
            <person name="de Groot N.N."/>
        </authorList>
    </citation>
    <scope>NUCLEOTIDE SEQUENCE [LARGE SCALE GENOMIC DNA]</scope>
    <source>
        <strain evidence="2">DSM 16632</strain>
    </source>
</reference>
<dbReference type="GeneID" id="28488570"/>